<feature type="region of interest" description="Disordered" evidence="1">
    <location>
        <begin position="1"/>
        <end position="95"/>
    </location>
</feature>
<sequence length="178" mass="19932">MRSQQEIEENQAEETELEDSKIEKSEEREMVESPKEEVLESTSNSPEIPSKEKSPEASETLISSPNSPKIPDSKPEPSFEPEPASEPANDPEPEAVVIIHEVSMGKTTEILENGQQRVSTSQQEDKFIETLVENQIEDAQPFDPQDPFVDDYDSDHTSLASDISYPELLDLITNLDSD</sequence>
<gene>
    <name evidence="2" type="ORF">OKIOD_LOCUS280</name>
</gene>
<keyword evidence="3" id="KW-1185">Reference proteome</keyword>
<feature type="compositionally biased region" description="Basic and acidic residues" evidence="1">
    <location>
        <begin position="18"/>
        <end position="38"/>
    </location>
</feature>
<evidence type="ECO:0000313" key="3">
    <source>
        <dbReference type="Proteomes" id="UP001158576"/>
    </source>
</evidence>
<organism evidence="2 3">
    <name type="scientific">Oikopleura dioica</name>
    <name type="common">Tunicate</name>
    <dbReference type="NCBI Taxonomy" id="34765"/>
    <lineage>
        <taxon>Eukaryota</taxon>
        <taxon>Metazoa</taxon>
        <taxon>Chordata</taxon>
        <taxon>Tunicata</taxon>
        <taxon>Appendicularia</taxon>
        <taxon>Copelata</taxon>
        <taxon>Oikopleuridae</taxon>
        <taxon>Oikopleura</taxon>
    </lineage>
</organism>
<evidence type="ECO:0000256" key="1">
    <source>
        <dbReference type="SAM" id="MobiDB-lite"/>
    </source>
</evidence>
<feature type="compositionally biased region" description="Acidic residues" evidence="1">
    <location>
        <begin position="1"/>
        <end position="17"/>
    </location>
</feature>
<proteinExistence type="predicted"/>
<dbReference type="Proteomes" id="UP001158576">
    <property type="component" value="Chromosome PAR"/>
</dbReference>
<dbReference type="EMBL" id="OU015568">
    <property type="protein sequence ID" value="CAG5077463.1"/>
    <property type="molecule type" value="Genomic_DNA"/>
</dbReference>
<evidence type="ECO:0000313" key="2">
    <source>
        <dbReference type="EMBL" id="CAG5077463.1"/>
    </source>
</evidence>
<reference evidence="2 3" key="1">
    <citation type="submission" date="2021-04" db="EMBL/GenBank/DDBJ databases">
        <authorList>
            <person name="Bliznina A."/>
        </authorList>
    </citation>
    <scope>NUCLEOTIDE SEQUENCE [LARGE SCALE GENOMIC DNA]</scope>
</reference>
<protein>
    <submittedName>
        <fullName evidence="2">Oidioi.mRNA.OKI2018_I69.PAR.g8722.t1.cds</fullName>
    </submittedName>
</protein>
<name>A0ABN7RHB8_OIKDI</name>
<accession>A0ABN7RHB8</accession>